<dbReference type="SUPFAM" id="SSF56672">
    <property type="entry name" value="DNA/RNA polymerases"/>
    <property type="match status" value="1"/>
</dbReference>
<dbReference type="CDD" id="cd01650">
    <property type="entry name" value="RT_nLTR_like"/>
    <property type="match status" value="1"/>
</dbReference>
<reference evidence="3" key="1">
    <citation type="submission" date="2022-05" db="EMBL/GenBank/DDBJ databases">
        <title>A multi-omics perspective on studying reproductive biology in Daphnia sinensis.</title>
        <authorList>
            <person name="Jia J."/>
        </authorList>
    </citation>
    <scope>NUCLEOTIDE SEQUENCE</scope>
    <source>
        <strain evidence="3">WSL</strain>
    </source>
</reference>
<accession>A0AAD5KFF1</accession>
<proteinExistence type="predicted"/>
<keyword evidence="4" id="KW-1185">Reference proteome</keyword>
<dbReference type="Pfam" id="PF13966">
    <property type="entry name" value="zf-RVT"/>
    <property type="match status" value="1"/>
</dbReference>
<dbReference type="AlphaFoldDB" id="A0AAD5KFF1"/>
<comment type="caution">
    <text evidence="3">The sequence shown here is derived from an EMBL/GenBank/DDBJ whole genome shotgun (WGS) entry which is preliminary data.</text>
</comment>
<dbReference type="Pfam" id="PF00078">
    <property type="entry name" value="RVT_1"/>
    <property type="match status" value="1"/>
</dbReference>
<dbReference type="PANTHER" id="PTHR19446">
    <property type="entry name" value="REVERSE TRANSCRIPTASES"/>
    <property type="match status" value="1"/>
</dbReference>
<dbReference type="InterPro" id="IPR043502">
    <property type="entry name" value="DNA/RNA_pol_sf"/>
</dbReference>
<evidence type="ECO:0008006" key="5">
    <source>
        <dbReference type="Google" id="ProtNLM"/>
    </source>
</evidence>
<dbReference type="InterPro" id="IPR000477">
    <property type="entry name" value="RT_dom"/>
</dbReference>
<dbReference type="InterPro" id="IPR026960">
    <property type="entry name" value="RVT-Znf"/>
</dbReference>
<feature type="domain" description="Reverse transcriptase" evidence="1">
    <location>
        <begin position="117"/>
        <end position="266"/>
    </location>
</feature>
<dbReference type="GO" id="GO:0071897">
    <property type="term" value="P:DNA biosynthetic process"/>
    <property type="evidence" value="ECO:0007669"/>
    <property type="project" value="UniProtKB-ARBA"/>
</dbReference>
<organism evidence="3 4">
    <name type="scientific">Daphnia sinensis</name>
    <dbReference type="NCBI Taxonomy" id="1820382"/>
    <lineage>
        <taxon>Eukaryota</taxon>
        <taxon>Metazoa</taxon>
        <taxon>Ecdysozoa</taxon>
        <taxon>Arthropoda</taxon>
        <taxon>Crustacea</taxon>
        <taxon>Branchiopoda</taxon>
        <taxon>Diplostraca</taxon>
        <taxon>Cladocera</taxon>
        <taxon>Anomopoda</taxon>
        <taxon>Daphniidae</taxon>
        <taxon>Daphnia</taxon>
        <taxon>Daphnia similis group</taxon>
    </lineage>
</organism>
<gene>
    <name evidence="3" type="ORF">GHT06_004934</name>
</gene>
<evidence type="ECO:0000313" key="4">
    <source>
        <dbReference type="Proteomes" id="UP000820818"/>
    </source>
</evidence>
<dbReference type="EMBL" id="WJBH02000092">
    <property type="protein sequence ID" value="KAI9550744.1"/>
    <property type="molecule type" value="Genomic_DNA"/>
</dbReference>
<feature type="domain" description="Reverse transcriptase zinc-binding" evidence="2">
    <location>
        <begin position="345"/>
        <end position="413"/>
    </location>
</feature>
<protein>
    <recommendedName>
        <fullName evidence="5">Reverse transcriptase domain-containing protein</fullName>
    </recommendedName>
</protein>
<sequence>MALAYRPKRTFQQILLLISQKFLKLNLLLTHWQGLISLREDCFKPTPNLTAPISLLEIRAALIAMKSNKSPGTDGIPYEFYVEFWDVIAPHFLDMFNHILEREALTSSQGQAAIRLIPKSSGPCGISNFRPISLLNCDYKVMASVLARRLRQTLSSTIGPHQKGGVPGRLIFDNLSLYRDVIQFVDDRGCHDSSNSSIRGMGAAIVGVDFEKAYDLVNRETMYSVTGMSILNGSEVAGVICDIQSIRQGCPLSVHLFVLYIEPLLVPSTLSLLGIKFSHSIVKTAGRVWNDAFGSLNGILRENACRRFNIYQRVIFLKSKALSGTVYIAQVTTVGKLEILRPNLDWPRIWKETAALPSNIRETMFLFNQRLLPTRTRCHRLDPTKDATCPICNQDPETDEHLMFQCPERITVWSWLEGTIRQLGCSSSKEDLIRGHFGPIGNLQLPFTLLAAYLFTTWKARNNLRVPRQEEWATEHDGYQSNILNYRNQTSLCRFQG</sequence>
<evidence type="ECO:0000259" key="1">
    <source>
        <dbReference type="Pfam" id="PF00078"/>
    </source>
</evidence>
<name>A0AAD5KFF1_9CRUS</name>
<evidence type="ECO:0000313" key="3">
    <source>
        <dbReference type="EMBL" id="KAI9550744.1"/>
    </source>
</evidence>
<dbReference type="Proteomes" id="UP000820818">
    <property type="component" value="Unassembled WGS sequence"/>
</dbReference>
<evidence type="ECO:0000259" key="2">
    <source>
        <dbReference type="Pfam" id="PF13966"/>
    </source>
</evidence>